<dbReference type="InterPro" id="IPR005123">
    <property type="entry name" value="Oxoglu/Fe-dep_dioxygenase_dom"/>
</dbReference>
<evidence type="ECO:0000313" key="10">
    <source>
        <dbReference type="EMBL" id="SCV73259.1"/>
    </source>
</evidence>
<dbReference type="STRING" id="269621.A0A238FKD4"/>
<dbReference type="SUPFAM" id="SSF51197">
    <property type="entry name" value="Clavaminate synthase-like"/>
    <property type="match status" value="1"/>
</dbReference>
<dbReference type="OrthoDB" id="412814at2759"/>
<dbReference type="GO" id="GO:0005634">
    <property type="term" value="C:nucleus"/>
    <property type="evidence" value="ECO:0007669"/>
    <property type="project" value="UniProtKB-SubCell"/>
</dbReference>
<evidence type="ECO:0000256" key="2">
    <source>
        <dbReference type="ARBA" id="ARBA00007879"/>
    </source>
</evidence>
<keyword evidence="6" id="KW-0408">Iron</keyword>
<keyword evidence="3" id="KW-0479">Metal-binding</keyword>
<evidence type="ECO:0000313" key="11">
    <source>
        <dbReference type="Proteomes" id="UP000198372"/>
    </source>
</evidence>
<proteinExistence type="inferred from homology"/>
<dbReference type="GO" id="GO:0046872">
    <property type="term" value="F:metal ion binding"/>
    <property type="evidence" value="ECO:0007669"/>
    <property type="project" value="UniProtKB-KW"/>
</dbReference>
<organism evidence="10 11">
    <name type="scientific">Microbotryum intermedium</name>
    <dbReference type="NCBI Taxonomy" id="269621"/>
    <lineage>
        <taxon>Eukaryota</taxon>
        <taxon>Fungi</taxon>
        <taxon>Dikarya</taxon>
        <taxon>Basidiomycota</taxon>
        <taxon>Pucciniomycotina</taxon>
        <taxon>Microbotryomycetes</taxon>
        <taxon>Microbotryales</taxon>
        <taxon>Microbotryaceae</taxon>
        <taxon>Microbotryum</taxon>
    </lineage>
</organism>
<evidence type="ECO:0000256" key="4">
    <source>
        <dbReference type="ARBA" id="ARBA00022964"/>
    </source>
</evidence>
<reference evidence="11" key="1">
    <citation type="submission" date="2016-09" db="EMBL/GenBank/DDBJ databases">
        <authorList>
            <person name="Jeantristanb JTB J.-T."/>
            <person name="Ricardo R."/>
        </authorList>
    </citation>
    <scope>NUCLEOTIDE SEQUENCE [LARGE SCALE GENOMIC DNA]</scope>
</reference>
<dbReference type="Pfam" id="PF13532">
    <property type="entry name" value="2OG-FeII_Oxy_2"/>
    <property type="match status" value="1"/>
</dbReference>
<dbReference type="InterPro" id="IPR037151">
    <property type="entry name" value="AlkB-like_sf"/>
</dbReference>
<accession>A0A238FKD4</accession>
<protein>
    <submittedName>
        <fullName evidence="10">BQ2448_7184 protein</fullName>
    </submittedName>
</protein>
<sequence>MPPISPTALPLPIPNLPVSSIHIVYDFITPSEEEYLIQVRLALPNGCAFMCVVLFRIGDPRLMAFRTFTCMLSVYWWKQRVDDWGGDGRDRLTPTAEGEGQGRTKPMTRWGWTTLNGRRSMCWGGSLTKQGYLIPLPFPNIMTSQYPKVIPRMQECANKLGWEEELNHCLVNEYLPGQGILPHTDGPAYAPLVTTLSLGSHTVLRFKRSSSTITPVNEEHASQSQSKVKELTPVSTPKHVEPTQGGEEETFSLFLPARSLILIQDQVYEDWLHSIDATKEDQMHELMRCKNWGMWWERKGDILLTRREDSKEEGQGRGKQELGQEENDELVKRRKFVESGKGWDRSRRISLTCRIVKKVVKGFKMGGGG</sequence>
<dbReference type="GO" id="GO:0051213">
    <property type="term" value="F:dioxygenase activity"/>
    <property type="evidence" value="ECO:0007669"/>
    <property type="project" value="UniProtKB-KW"/>
</dbReference>
<dbReference type="PANTHER" id="PTHR46030:SF1">
    <property type="entry name" value="ALPHA-KETOGLUTARATE-DEPENDENT DIOXYGENASE ALKB HOMOLOG 6"/>
    <property type="match status" value="1"/>
</dbReference>
<evidence type="ECO:0000256" key="1">
    <source>
        <dbReference type="ARBA" id="ARBA00004123"/>
    </source>
</evidence>
<feature type="region of interest" description="Disordered" evidence="8">
    <location>
        <begin position="307"/>
        <end position="327"/>
    </location>
</feature>
<dbReference type="AlphaFoldDB" id="A0A238FKD4"/>
<feature type="region of interest" description="Disordered" evidence="8">
    <location>
        <begin position="214"/>
        <end position="245"/>
    </location>
</feature>
<evidence type="ECO:0000256" key="5">
    <source>
        <dbReference type="ARBA" id="ARBA00023002"/>
    </source>
</evidence>
<feature type="compositionally biased region" description="Basic and acidic residues" evidence="8">
    <location>
        <begin position="307"/>
        <end position="322"/>
    </location>
</feature>
<dbReference type="InterPro" id="IPR027450">
    <property type="entry name" value="AlkB-like"/>
</dbReference>
<evidence type="ECO:0000256" key="3">
    <source>
        <dbReference type="ARBA" id="ARBA00022723"/>
    </source>
</evidence>
<name>A0A238FKD4_9BASI</name>
<gene>
    <name evidence="10" type="ORF">BQ2448_7184</name>
</gene>
<dbReference type="PROSITE" id="PS51471">
    <property type="entry name" value="FE2OG_OXY"/>
    <property type="match status" value="1"/>
</dbReference>
<comment type="similarity">
    <text evidence="2">Belongs to the alkB family.</text>
</comment>
<dbReference type="EMBL" id="FMSP01000017">
    <property type="protein sequence ID" value="SCV73259.1"/>
    <property type="molecule type" value="Genomic_DNA"/>
</dbReference>
<keyword evidence="5" id="KW-0560">Oxidoreductase</keyword>
<dbReference type="Gene3D" id="2.60.120.590">
    <property type="entry name" value="Alpha-ketoglutarate-dependent dioxygenase AlkB-like"/>
    <property type="match status" value="1"/>
</dbReference>
<evidence type="ECO:0000256" key="7">
    <source>
        <dbReference type="ARBA" id="ARBA00023242"/>
    </source>
</evidence>
<evidence type="ECO:0000259" key="9">
    <source>
        <dbReference type="PROSITE" id="PS51471"/>
    </source>
</evidence>
<dbReference type="InterPro" id="IPR032862">
    <property type="entry name" value="ALKBH6"/>
</dbReference>
<evidence type="ECO:0000256" key="6">
    <source>
        <dbReference type="ARBA" id="ARBA00023004"/>
    </source>
</evidence>
<comment type="subcellular location">
    <subcellularLocation>
        <location evidence="1">Nucleus</location>
    </subcellularLocation>
</comment>
<dbReference type="PANTHER" id="PTHR46030">
    <property type="entry name" value="ALPHA-KETOGLUTARATE-DEPENDENT DIOXYGENASE ALKB HOMOLOG 6"/>
    <property type="match status" value="1"/>
</dbReference>
<keyword evidence="11" id="KW-1185">Reference proteome</keyword>
<feature type="domain" description="Fe2OG dioxygenase" evidence="9">
    <location>
        <begin position="165"/>
        <end position="298"/>
    </location>
</feature>
<feature type="region of interest" description="Disordered" evidence="8">
    <location>
        <begin position="87"/>
        <end position="109"/>
    </location>
</feature>
<keyword evidence="4" id="KW-0223">Dioxygenase</keyword>
<evidence type="ECO:0000256" key="8">
    <source>
        <dbReference type="SAM" id="MobiDB-lite"/>
    </source>
</evidence>
<dbReference type="Proteomes" id="UP000198372">
    <property type="component" value="Unassembled WGS sequence"/>
</dbReference>
<keyword evidence="7" id="KW-0539">Nucleus</keyword>